<dbReference type="OrthoDB" id="123525at2"/>
<dbReference type="CDD" id="cd04859">
    <property type="entry name" value="Prim_Pol"/>
    <property type="match status" value="1"/>
</dbReference>
<reference evidence="2 3" key="1">
    <citation type="submission" date="2019-02" db="EMBL/GenBank/DDBJ databases">
        <title>Deep-cultivation of Planctomycetes and their phenomic and genomic characterization uncovers novel biology.</title>
        <authorList>
            <person name="Wiegand S."/>
            <person name="Jogler M."/>
            <person name="Boedeker C."/>
            <person name="Pinto D."/>
            <person name="Vollmers J."/>
            <person name="Rivas-Marin E."/>
            <person name="Kohn T."/>
            <person name="Peeters S.H."/>
            <person name="Heuer A."/>
            <person name="Rast P."/>
            <person name="Oberbeckmann S."/>
            <person name="Bunk B."/>
            <person name="Jeske O."/>
            <person name="Meyerdierks A."/>
            <person name="Storesund J.E."/>
            <person name="Kallscheuer N."/>
            <person name="Luecker S."/>
            <person name="Lage O.M."/>
            <person name="Pohl T."/>
            <person name="Merkel B.J."/>
            <person name="Hornburger P."/>
            <person name="Mueller R.-W."/>
            <person name="Bruemmer F."/>
            <person name="Labrenz M."/>
            <person name="Spormann A.M."/>
            <person name="Op den Camp H."/>
            <person name="Overmann J."/>
            <person name="Amann R."/>
            <person name="Jetten M.S.M."/>
            <person name="Mascher T."/>
            <person name="Medema M.H."/>
            <person name="Devos D.P."/>
            <person name="Kaster A.-K."/>
            <person name="Ovreas L."/>
            <person name="Rohde M."/>
            <person name="Galperin M.Y."/>
            <person name="Jogler C."/>
        </authorList>
    </citation>
    <scope>NUCLEOTIDE SEQUENCE [LARGE SCALE GENOMIC DNA]</scope>
    <source>
        <strain evidence="2 3">ElP</strain>
    </source>
</reference>
<dbReference type="AlphaFoldDB" id="A0A518GYM1"/>
<feature type="domain" description="DNA primase/polymerase bifunctional N-terminal" evidence="1">
    <location>
        <begin position="26"/>
        <end position="181"/>
    </location>
</feature>
<accession>A0A518GYM1</accession>
<dbReference type="Proteomes" id="UP000317835">
    <property type="component" value="Chromosome"/>
</dbReference>
<gene>
    <name evidence="2" type="ORF">ElP_15710</name>
</gene>
<dbReference type="InterPro" id="IPR015330">
    <property type="entry name" value="DNA_primase/pol_bifunc_N"/>
</dbReference>
<evidence type="ECO:0000259" key="1">
    <source>
        <dbReference type="SMART" id="SM00943"/>
    </source>
</evidence>
<protein>
    <recommendedName>
        <fullName evidence="1">DNA primase/polymerase bifunctional N-terminal domain-containing protein</fullName>
    </recommendedName>
</protein>
<sequence length="495" mass="55355">MSHSMDDQTAEGNAAPTATLRWVTDALDLARLGLRVFPLRAGTKKPLFKSYRKRATLDPVVIRAWGDAHGDCNLGVMIEPGLVVLDVDPRNGGAESLRSLLAAHRSFRTVEALTGSGGSHYLFRVGKGDRIRSKTNWRPGLDILSEGKYFVVEPSTHPDTGKEYVWLRHPGQGIGNLPPWLLDLLPKRSRRSRTGSSRRPTSGKKAGDFDRLLEFVVNSFPIDAYGQRHDRMRDAVCSLVCRGDDDDLIVPVMMIWWEHFHSLGRVRTGRAGMSRELLACLRCTRDNPDLEAIEGAVWHRVRCASICLDRSQRRQMKSPILVDPLGCKSLSSAGRGKVPRPQTCKNLTQIGDILCESEDEAAFVESLIVHVTHRRLDLGEIEVRMTDDFLRQIAAERRPTDWRPWCDKQMDRLKAKYFWRPGRGGRPARPATRFELLRVIETGTPTRGSRPARPSIYRTTGIEALLAPEAVQATAGSRHLAARLDLPSTGNKEAA</sequence>
<evidence type="ECO:0000313" key="3">
    <source>
        <dbReference type="Proteomes" id="UP000317835"/>
    </source>
</evidence>
<organism evidence="2 3">
    <name type="scientific">Tautonia plasticadhaerens</name>
    <dbReference type="NCBI Taxonomy" id="2527974"/>
    <lineage>
        <taxon>Bacteria</taxon>
        <taxon>Pseudomonadati</taxon>
        <taxon>Planctomycetota</taxon>
        <taxon>Planctomycetia</taxon>
        <taxon>Isosphaerales</taxon>
        <taxon>Isosphaeraceae</taxon>
        <taxon>Tautonia</taxon>
    </lineage>
</organism>
<dbReference type="KEGG" id="tpla:ElP_15710"/>
<evidence type="ECO:0000313" key="2">
    <source>
        <dbReference type="EMBL" id="QDV33694.1"/>
    </source>
</evidence>
<keyword evidence="3" id="KW-1185">Reference proteome</keyword>
<dbReference type="SUPFAM" id="SSF56747">
    <property type="entry name" value="Prim-pol domain"/>
    <property type="match status" value="1"/>
</dbReference>
<dbReference type="SMART" id="SM00943">
    <property type="entry name" value="Prim-Pol"/>
    <property type="match status" value="1"/>
</dbReference>
<dbReference type="EMBL" id="CP036426">
    <property type="protein sequence ID" value="QDV33694.1"/>
    <property type="molecule type" value="Genomic_DNA"/>
</dbReference>
<name>A0A518GYM1_9BACT</name>
<proteinExistence type="predicted"/>
<dbReference type="Pfam" id="PF09250">
    <property type="entry name" value="Prim-Pol"/>
    <property type="match status" value="1"/>
</dbReference>